<feature type="region of interest" description="Disordered" evidence="1">
    <location>
        <begin position="159"/>
        <end position="373"/>
    </location>
</feature>
<feature type="compositionally biased region" description="Basic and acidic residues" evidence="1">
    <location>
        <begin position="234"/>
        <end position="244"/>
    </location>
</feature>
<accession>A0A1G8VR81</accession>
<proteinExistence type="predicted"/>
<feature type="compositionally biased region" description="Acidic residues" evidence="1">
    <location>
        <begin position="19"/>
        <end position="48"/>
    </location>
</feature>
<evidence type="ECO:0000313" key="2">
    <source>
        <dbReference type="EMBL" id="SDJ68403.1"/>
    </source>
</evidence>
<keyword evidence="3" id="KW-1185">Reference proteome</keyword>
<protein>
    <recommendedName>
        <fullName evidence="4">Winged helix-turn-helix DNA-binding</fullName>
    </recommendedName>
</protein>
<dbReference type="InterPro" id="IPR036390">
    <property type="entry name" value="WH_DNA-bd_sf"/>
</dbReference>
<dbReference type="SUPFAM" id="SSF46785">
    <property type="entry name" value="Winged helix' DNA-binding domain"/>
    <property type="match status" value="1"/>
</dbReference>
<sequence length="407" mass="42854">MEAIADDVSGATVAIVDQVLEEYGDPGESGDSDEFEDASDDSSSDAETDERQPDRTSDSSATAGDPPESDDAESAMTEHDSQSDTDLELSLEPDDVTEKQRETLVEIYRRPDATQAALAETLGVSSATISQRVNAIDGFHWADRHAFVEVLFDGGDWFEDDAVEKPDRDGPEPDLDSDAERAAVDGTKMDDEGTDLEEPSGTDSSATSDVGRVASGDETPVDRRPSTNGTGAERAQRADGRSADRVQPTDASEVDRAEAGNANGVDRAEPADASGVERTQPGAESNGSGDATAGRGPEPESQGDSGDESHAFARASSDDAVPSDAGTSSVPGDESVTELTEQLEAVTERLESLERRLEDDSASEPSALSDPELAHKVVHACLSADNISEDEELRLLKEMAATDSAQT</sequence>
<feature type="compositionally biased region" description="Basic and acidic residues" evidence="1">
    <location>
        <begin position="178"/>
        <end position="191"/>
    </location>
</feature>
<dbReference type="EMBL" id="FNFE01000001">
    <property type="protein sequence ID" value="SDJ68403.1"/>
    <property type="molecule type" value="Genomic_DNA"/>
</dbReference>
<dbReference type="Proteomes" id="UP000198882">
    <property type="component" value="Unassembled WGS sequence"/>
</dbReference>
<evidence type="ECO:0008006" key="4">
    <source>
        <dbReference type="Google" id="ProtNLM"/>
    </source>
</evidence>
<feature type="region of interest" description="Disordered" evidence="1">
    <location>
        <begin position="1"/>
        <end position="101"/>
    </location>
</feature>
<evidence type="ECO:0000313" key="3">
    <source>
        <dbReference type="Proteomes" id="UP000198882"/>
    </source>
</evidence>
<feature type="compositionally biased region" description="Acidic residues" evidence="1">
    <location>
        <begin position="83"/>
        <end position="95"/>
    </location>
</feature>
<feature type="compositionally biased region" description="Basic and acidic residues" evidence="1">
    <location>
        <begin position="346"/>
        <end position="359"/>
    </location>
</feature>
<dbReference type="AlphaFoldDB" id="A0A1G8VR81"/>
<name>A0A1G8VR81_9EURY</name>
<evidence type="ECO:0000256" key="1">
    <source>
        <dbReference type="SAM" id="MobiDB-lite"/>
    </source>
</evidence>
<reference evidence="3" key="1">
    <citation type="submission" date="2016-10" db="EMBL/GenBank/DDBJ databases">
        <authorList>
            <person name="Varghese N."/>
            <person name="Submissions S."/>
        </authorList>
    </citation>
    <scope>NUCLEOTIDE SEQUENCE [LARGE SCALE GENOMIC DNA]</scope>
    <source>
        <strain evidence="3">B4,CECT 8067,JCM 17497</strain>
    </source>
</reference>
<dbReference type="InterPro" id="IPR036388">
    <property type="entry name" value="WH-like_DNA-bd_sf"/>
</dbReference>
<dbReference type="OrthoDB" id="170876at2157"/>
<dbReference type="Pfam" id="PF13412">
    <property type="entry name" value="HTH_24"/>
    <property type="match status" value="1"/>
</dbReference>
<dbReference type="Gene3D" id="1.10.10.10">
    <property type="entry name" value="Winged helix-like DNA-binding domain superfamily/Winged helix DNA-binding domain"/>
    <property type="match status" value="1"/>
</dbReference>
<organism evidence="2 3">
    <name type="scientific">Natronorubrum texcoconense</name>
    <dbReference type="NCBI Taxonomy" id="1095776"/>
    <lineage>
        <taxon>Archaea</taxon>
        <taxon>Methanobacteriati</taxon>
        <taxon>Methanobacteriota</taxon>
        <taxon>Stenosarchaea group</taxon>
        <taxon>Halobacteria</taxon>
        <taxon>Halobacteriales</taxon>
        <taxon>Natrialbaceae</taxon>
        <taxon>Natronorubrum</taxon>
    </lineage>
</organism>
<gene>
    <name evidence="2" type="ORF">SAMN04515672_1460</name>
</gene>